<name>A0A8S2F672_9BILA</name>
<evidence type="ECO:0000313" key="1">
    <source>
        <dbReference type="EMBL" id="CAF1339643.1"/>
    </source>
</evidence>
<evidence type="ECO:0000313" key="3">
    <source>
        <dbReference type="Proteomes" id="UP000677228"/>
    </source>
</evidence>
<evidence type="ECO:0000313" key="2">
    <source>
        <dbReference type="EMBL" id="CAF4150954.1"/>
    </source>
</evidence>
<dbReference type="EMBL" id="CAJOBA010043539">
    <property type="protein sequence ID" value="CAF4150954.1"/>
    <property type="molecule type" value="Genomic_DNA"/>
</dbReference>
<accession>A0A8S2F672</accession>
<dbReference type="Proteomes" id="UP000677228">
    <property type="component" value="Unassembled WGS sequence"/>
</dbReference>
<organism evidence="1 3">
    <name type="scientific">Didymodactylos carnosus</name>
    <dbReference type="NCBI Taxonomy" id="1234261"/>
    <lineage>
        <taxon>Eukaryota</taxon>
        <taxon>Metazoa</taxon>
        <taxon>Spiralia</taxon>
        <taxon>Gnathifera</taxon>
        <taxon>Rotifera</taxon>
        <taxon>Eurotatoria</taxon>
        <taxon>Bdelloidea</taxon>
        <taxon>Philodinida</taxon>
        <taxon>Philodinidae</taxon>
        <taxon>Didymodactylos</taxon>
    </lineage>
</organism>
<sequence length="94" mass="10707">RIDSIKKYLFVYGDSREAFSQLLMNETYPRSINDQQFNIEQPKCISLQASVLAMGVSCQLSEAEVIANVQERLISVTIVITQYVQIMGLFMLII</sequence>
<dbReference type="Proteomes" id="UP000682733">
    <property type="component" value="Unassembled WGS sequence"/>
</dbReference>
<comment type="caution">
    <text evidence="1">The sequence shown here is derived from an EMBL/GenBank/DDBJ whole genome shotgun (WGS) entry which is preliminary data.</text>
</comment>
<feature type="non-terminal residue" evidence="1">
    <location>
        <position position="1"/>
    </location>
</feature>
<protein>
    <submittedName>
        <fullName evidence="1">Uncharacterized protein</fullName>
    </submittedName>
</protein>
<gene>
    <name evidence="1" type="ORF">OVA965_LOCUS30282</name>
    <name evidence="2" type="ORF">TMI583_LOCUS31082</name>
</gene>
<proteinExistence type="predicted"/>
<reference evidence="1" key="1">
    <citation type="submission" date="2021-02" db="EMBL/GenBank/DDBJ databases">
        <authorList>
            <person name="Nowell W R."/>
        </authorList>
    </citation>
    <scope>NUCLEOTIDE SEQUENCE</scope>
</reference>
<dbReference type="EMBL" id="CAJNOK010021912">
    <property type="protein sequence ID" value="CAF1339643.1"/>
    <property type="molecule type" value="Genomic_DNA"/>
</dbReference>
<dbReference type="AlphaFoldDB" id="A0A8S2F672"/>